<dbReference type="EMBL" id="MHOP01000008">
    <property type="protein sequence ID" value="OGZ66197.1"/>
    <property type="molecule type" value="Genomic_DNA"/>
</dbReference>
<organism evidence="2 3">
    <name type="scientific">Candidatus Staskawiczbacteria bacterium RIFCSPHIGHO2_01_FULL_41_41</name>
    <dbReference type="NCBI Taxonomy" id="1802203"/>
    <lineage>
        <taxon>Bacteria</taxon>
        <taxon>Candidatus Staskawicziibacteriota</taxon>
    </lineage>
</organism>
<feature type="transmembrane region" description="Helical" evidence="1">
    <location>
        <begin position="98"/>
        <end position="117"/>
    </location>
</feature>
<dbReference type="Proteomes" id="UP000178774">
    <property type="component" value="Unassembled WGS sequence"/>
</dbReference>
<keyword evidence="1" id="KW-0472">Membrane</keyword>
<feature type="transmembrane region" description="Helical" evidence="1">
    <location>
        <begin position="123"/>
        <end position="146"/>
    </location>
</feature>
<evidence type="ECO:0000256" key="1">
    <source>
        <dbReference type="SAM" id="Phobius"/>
    </source>
</evidence>
<feature type="transmembrane region" description="Helical" evidence="1">
    <location>
        <begin position="33"/>
        <end position="59"/>
    </location>
</feature>
<keyword evidence="1" id="KW-1133">Transmembrane helix</keyword>
<reference evidence="2 3" key="1">
    <citation type="journal article" date="2016" name="Nat. Commun.">
        <title>Thousands of microbial genomes shed light on interconnected biogeochemical processes in an aquifer system.</title>
        <authorList>
            <person name="Anantharaman K."/>
            <person name="Brown C.T."/>
            <person name="Hug L.A."/>
            <person name="Sharon I."/>
            <person name="Castelle C.J."/>
            <person name="Probst A.J."/>
            <person name="Thomas B.C."/>
            <person name="Singh A."/>
            <person name="Wilkins M.J."/>
            <person name="Karaoz U."/>
            <person name="Brodie E.L."/>
            <person name="Williams K.H."/>
            <person name="Hubbard S.S."/>
            <person name="Banfield J.F."/>
        </authorList>
    </citation>
    <scope>NUCLEOTIDE SEQUENCE [LARGE SCALE GENOMIC DNA]</scope>
</reference>
<feature type="transmembrane region" description="Helical" evidence="1">
    <location>
        <begin position="65"/>
        <end position="86"/>
    </location>
</feature>
<dbReference type="AlphaFoldDB" id="A0A1G2HUP7"/>
<evidence type="ECO:0000313" key="3">
    <source>
        <dbReference type="Proteomes" id="UP000178774"/>
    </source>
</evidence>
<accession>A0A1G2HUP7</accession>
<comment type="caution">
    <text evidence="2">The sequence shown here is derived from an EMBL/GenBank/DDBJ whole genome shotgun (WGS) entry which is preliminary data.</text>
</comment>
<protein>
    <submittedName>
        <fullName evidence="2">Uncharacterized protein</fullName>
    </submittedName>
</protein>
<keyword evidence="1" id="KW-0812">Transmembrane</keyword>
<sequence>MVRYTIKIEPYFILFLGGSAMFHDAIKYLRTQLWFWMVMLLVITLVALSAMGLVPWYAIFEALGAWPLVAIGVLVIIPFFWGVGKAFHWSCQEENPRLIVFALVAAVTGVFAATGHFKLLEWWVVWLILAVLAVLAITIIGGVSLWQEVSQRKQPRSHAAVKTKKPSA</sequence>
<name>A0A1G2HUP7_9BACT</name>
<gene>
    <name evidence="2" type="ORF">A2822_04180</name>
</gene>
<proteinExistence type="predicted"/>
<evidence type="ECO:0000313" key="2">
    <source>
        <dbReference type="EMBL" id="OGZ66197.1"/>
    </source>
</evidence>